<evidence type="ECO:0000256" key="1">
    <source>
        <dbReference type="ARBA" id="ARBA00004496"/>
    </source>
</evidence>
<feature type="region of interest" description="Disordered" evidence="6">
    <location>
        <begin position="910"/>
        <end position="929"/>
    </location>
</feature>
<feature type="region of interest" description="Disordered" evidence="6">
    <location>
        <begin position="1655"/>
        <end position="1759"/>
    </location>
</feature>
<evidence type="ECO:0000256" key="3">
    <source>
        <dbReference type="ARBA" id="ARBA00022553"/>
    </source>
</evidence>
<sequence length="2133" mass="242937">MAVHRTKAEALVKWINSLKLSKEVENLSDLQDGVIFINIVCRISGKENAQQLIEQKTIEERFQFICNFLECSEVQKTQSELCRYNPAAGSVVSWEKILNSEDVELEMAKVAVLLLHLHTMAKQNPWEFESLDIDTQGELVGMLRYILDNEEAIYLDNNLVAFLRSRATSPVARLFSASSDETNSPPFSEKTGGHKTKFLTSSVYSSAPSNSPTSPMRDFMQTPLVQVRRMKRQLADARTLRDDLEIELTEARKLLTEKETQISIMQQKIERLVKLTEKQTSEEDSDELSNMRDKHESLLNRLRDAQKQCQDLKTEKNQTERKIDQLEEENGDLSYKVRDLNSRLAQSQKALNELADEHEAAIPLWEGKQKQLESDLCVTVSDKKLLEEKVQILEGKISLMEDQLKAAGESSSEMKGEVMGDILQLEALKTEISQLTAKTAELEQESSLHKEEKSQLAETIRNLEQSISDLVEQKDQLEQDARVQEDRLTGQLDALNVEIMKLNNSLMQKDLELEEEKKLRRQLADDSQSKEQTVLDLDSKVQTLNEVLRTKEEALKMLEKEVSAERENMSQQIATLKEESQQINNEKASVLSQYDTLKTEKEAELNLLTEEIKALKSNQLEMEDLRSEKDSLSQKVQELCSEVAEVGSKNQSLQSACEAHKQRHAEEVGALKTKLQETEGMLEEHRNRLAGLDASAQNVKNLQEQLTSLQGTVEALENEKKQWEEGHAQEAERYSQLANEVKGLTEERNQARNQLAEELKRQEVVGAQMRQTMDEQVERCSTLQSELYDALRKVEEKEKEEARLCENVVSWKEKFEVAQHKQVQGDELIACLKEEREKAQAELSEEKAKSNELETRINQLNNEEERKASALEKDLCDALSQIKEKEALRDQAQAEVLSWQDKFETAQKEASQRLSQVEESARQNSHKRDQIEKELFEAREKVAHLEDRVNQAGSKQQDQISKLEADLAKARQVAREEAVQSEELRGEVEALHSQLAELRKSQSECMARVEEKQHKLSEEKDAAKVELEAERASKLELETRLQQSINEQQERLVVLQSEVSSARTAREEIETKEKLMRSEIERWQDQSRHQQVRINELQTEVSTMKNMKEKIISQEREMLRYAEVLNKKEEELHELSSKLAAGDDAIRQHKQRMDSAEKELSKSRNLCQERLSSIEAMKSQVAELELKCKGQQDVIARLETEKTAQGSHSHEHMTALQGELSLVRGLLKEKESMERALKEKVSLHLEELAKQKEKVRALELEIPTWQLKSSEEQKENAKLRDKVAVQAEVCRKLQETIDALRAEQASEAQKRNSAEEATKLQHTTLKMEIAAQKQAAEKLQEELAARKLTEATLERQAQADKERSAQMEQELVQLRGQMAEIQSTMRASESQHQGELEQQKKLLNELKAETRQLPSLKERCKEQEREIQRLQQSSSQLSSESGLACGKLEAELAKAREAHAKELSHLKSCHAEQEAASKAKEEESRKRVEEATSKYEKAKLMVLDERRRFQDEQQKLSTQVEELQKKLATENQKVVELNQKLAQHDTTAKSKLQKLKARDSDAQEKLEQQVEELNAQLEKKEEVVQHVKAQLDKAKTHYDSKKVLNLELTQKLEASRKDVSALEQQLTTVKQECVDLRMESEQLRQELQQSAKELKEANQKNKTLSAQVDFTDRQLRELKSGQTTGSMKSRVDTRRGSSQAEESEADFSKDSIELSDLEETTVTWENTGGRRGKQAYKTPVAAQKRAGSRAAQKQRGSQESLESLYFTPLPSHNQSKLDISLSSLGDLSLDSGKKTRSGRRRTTQVINILMTKKETVDQEGASTSSTSVLGTRSSTSQPNLLGRPSRGGRRNRPTSTISLPIIDRSMSQDSLDSSSNAEDLGAATLMNLPGYRPSTRRSTRLSTFGSVASGSSSLYPGSCQDEPDQLEDWNRIAELQRRNGVCPPHLKTSYPLESNTATNESMITEDELRLGDPQETLRRATLLPQQIKEMSTSRLKRLSTDSQGSNWKGVTTRQRKRLSEESHQGSGTPEAKKQLSCFPRPLTPKEKEKRVHSLFDSQAKRPTPNKAKNQTDRRKSISYTVLNTPRKLGNTLLRGINKRATPKKTPKKSPKKSPRSNSKKDVGRRKASKNMKM</sequence>
<organism evidence="8 9">
    <name type="scientific">Chiloscyllium punctatum</name>
    <name type="common">Brownbanded bambooshark</name>
    <name type="synonym">Hemiscyllium punctatum</name>
    <dbReference type="NCBI Taxonomy" id="137246"/>
    <lineage>
        <taxon>Eukaryota</taxon>
        <taxon>Metazoa</taxon>
        <taxon>Chordata</taxon>
        <taxon>Craniata</taxon>
        <taxon>Vertebrata</taxon>
        <taxon>Chondrichthyes</taxon>
        <taxon>Elasmobranchii</taxon>
        <taxon>Galeomorphii</taxon>
        <taxon>Galeoidea</taxon>
        <taxon>Orectolobiformes</taxon>
        <taxon>Hemiscylliidae</taxon>
        <taxon>Chiloscyllium</taxon>
    </lineage>
</organism>
<comment type="subcellular location">
    <subcellularLocation>
        <location evidence="1">Cytoplasm</location>
    </subcellularLocation>
</comment>
<dbReference type="CDD" id="cd22298">
    <property type="entry name" value="NuMA_LGNBD"/>
    <property type="match status" value="1"/>
</dbReference>
<dbReference type="OrthoDB" id="2436455at2759"/>
<keyword evidence="4 5" id="KW-0175">Coiled coil</keyword>
<accession>A0A401RQR0</accession>
<comment type="caution">
    <text evidence="8">The sequence shown here is derived from an EMBL/GenBank/DDBJ whole genome shotgun (WGS) entry which is preliminary data.</text>
</comment>
<dbReference type="Pfam" id="PF21670">
    <property type="entry name" value="HOOK_N_NuMA"/>
    <property type="match status" value="1"/>
</dbReference>
<name>A0A401RQR0_CHIPU</name>
<feature type="coiled-coil region" evidence="5">
    <location>
        <begin position="1290"/>
        <end position="1440"/>
    </location>
</feature>
<evidence type="ECO:0000313" key="9">
    <source>
        <dbReference type="Proteomes" id="UP000287033"/>
    </source>
</evidence>
<feature type="compositionally biased region" description="Basic and acidic residues" evidence="6">
    <location>
        <begin position="2043"/>
        <end position="2053"/>
    </location>
</feature>
<protein>
    <recommendedName>
        <fullName evidence="7">Nuclear mitotic apparatus protein 1 N-terminal hook domain-containing protein</fullName>
    </recommendedName>
</protein>
<keyword evidence="9" id="KW-1185">Reference proteome</keyword>
<feature type="compositionally biased region" description="Polar residues" evidence="6">
    <location>
        <begin position="1820"/>
        <end position="1837"/>
    </location>
</feature>
<gene>
    <name evidence="8" type="ORF">chiPu_0019119</name>
</gene>
<reference evidence="8 9" key="1">
    <citation type="journal article" date="2018" name="Nat. Ecol. Evol.">
        <title>Shark genomes provide insights into elasmobranch evolution and the origin of vertebrates.</title>
        <authorList>
            <person name="Hara Y"/>
            <person name="Yamaguchi K"/>
            <person name="Onimaru K"/>
            <person name="Kadota M"/>
            <person name="Koyanagi M"/>
            <person name="Keeley SD"/>
            <person name="Tatsumi K"/>
            <person name="Tanaka K"/>
            <person name="Motone F"/>
            <person name="Kageyama Y"/>
            <person name="Nozu R"/>
            <person name="Adachi N"/>
            <person name="Nishimura O"/>
            <person name="Nakagawa R"/>
            <person name="Tanegashima C"/>
            <person name="Kiyatake I"/>
            <person name="Matsumoto R"/>
            <person name="Murakumo K"/>
            <person name="Nishida K"/>
            <person name="Terakita A"/>
            <person name="Kuratani S"/>
            <person name="Sato K"/>
            <person name="Hyodo S Kuraku.S."/>
        </authorList>
    </citation>
    <scope>NUCLEOTIDE SEQUENCE [LARGE SCALE GENOMIC DNA]</scope>
</reference>
<feature type="region of interest" description="Disordered" evidence="6">
    <location>
        <begin position="1986"/>
        <end position="2133"/>
    </location>
</feature>
<dbReference type="EMBL" id="BEZZ01001837">
    <property type="protein sequence ID" value="GCC20557.1"/>
    <property type="molecule type" value="Genomic_DNA"/>
</dbReference>
<feature type="coiled-coil region" evidence="5">
    <location>
        <begin position="383"/>
        <end position="642"/>
    </location>
</feature>
<feature type="compositionally biased region" description="Polar residues" evidence="6">
    <location>
        <begin position="2000"/>
        <end position="2012"/>
    </location>
</feature>
<dbReference type="GO" id="GO:0005813">
    <property type="term" value="C:centrosome"/>
    <property type="evidence" value="ECO:0007669"/>
    <property type="project" value="TreeGrafter"/>
</dbReference>
<dbReference type="GO" id="GO:0008017">
    <property type="term" value="F:microtubule binding"/>
    <property type="evidence" value="ECO:0007669"/>
    <property type="project" value="TreeGrafter"/>
</dbReference>
<feature type="compositionally biased region" description="Basic residues" evidence="6">
    <location>
        <begin position="2096"/>
        <end position="2114"/>
    </location>
</feature>
<dbReference type="InterPro" id="IPR036872">
    <property type="entry name" value="CH_dom_sf"/>
</dbReference>
<dbReference type="GO" id="GO:0005876">
    <property type="term" value="C:spindle microtubule"/>
    <property type="evidence" value="ECO:0007669"/>
    <property type="project" value="TreeGrafter"/>
</dbReference>
<dbReference type="CDD" id="cd22224">
    <property type="entry name" value="HkD_NuMA"/>
    <property type="match status" value="1"/>
</dbReference>
<dbReference type="Gene3D" id="1.10.418.10">
    <property type="entry name" value="Calponin-like domain"/>
    <property type="match status" value="1"/>
</dbReference>
<dbReference type="PANTHER" id="PTHR18902">
    <property type="entry name" value="NUCLEAR MITOTIC APPARATUS PROTEIN 1-RELATED"/>
    <property type="match status" value="1"/>
</dbReference>
<feature type="compositionally biased region" description="Basic residues" evidence="6">
    <location>
        <begin position="2122"/>
        <end position="2133"/>
    </location>
</feature>
<dbReference type="GO" id="GO:0000132">
    <property type="term" value="P:establishment of mitotic spindle orientation"/>
    <property type="evidence" value="ECO:0007669"/>
    <property type="project" value="TreeGrafter"/>
</dbReference>
<feature type="region of interest" description="Disordered" evidence="6">
    <location>
        <begin position="1465"/>
        <end position="1492"/>
    </location>
</feature>
<feature type="coiled-coil region" evidence="5">
    <location>
        <begin position="227"/>
        <end position="357"/>
    </location>
</feature>
<feature type="compositionally biased region" description="Basic and acidic residues" evidence="6">
    <location>
        <begin position="1670"/>
        <end position="1679"/>
    </location>
</feature>
<dbReference type="Proteomes" id="UP000287033">
    <property type="component" value="Unassembled WGS sequence"/>
</dbReference>
<dbReference type="SUPFAM" id="SSF116907">
    <property type="entry name" value="Hook domain"/>
    <property type="match status" value="1"/>
</dbReference>
<evidence type="ECO:0000256" key="5">
    <source>
        <dbReference type="SAM" id="Coils"/>
    </source>
</evidence>
<dbReference type="InterPro" id="IPR048724">
    <property type="entry name" value="NuMA_N_HOOK"/>
</dbReference>
<evidence type="ECO:0000259" key="7">
    <source>
        <dbReference type="Pfam" id="PF21670"/>
    </source>
</evidence>
<feature type="domain" description="Nuclear mitotic apparatus protein 1 N-terminal hook" evidence="7">
    <location>
        <begin position="6"/>
        <end position="165"/>
    </location>
</feature>
<evidence type="ECO:0000256" key="6">
    <source>
        <dbReference type="SAM" id="MobiDB-lite"/>
    </source>
</evidence>
<keyword evidence="3" id="KW-0597">Phosphoprotein</keyword>
<proteinExistence type="predicted"/>
<feature type="region of interest" description="Disordered" evidence="6">
    <location>
        <begin position="1784"/>
        <end position="1857"/>
    </location>
</feature>
<keyword evidence="2" id="KW-0963">Cytoplasm</keyword>
<dbReference type="GO" id="GO:0000922">
    <property type="term" value="C:spindle pole"/>
    <property type="evidence" value="ECO:0007669"/>
    <property type="project" value="TreeGrafter"/>
</dbReference>
<dbReference type="STRING" id="137246.A0A401RQR0"/>
<evidence type="ECO:0000313" key="8">
    <source>
        <dbReference type="EMBL" id="GCC20557.1"/>
    </source>
</evidence>
<evidence type="ECO:0000256" key="2">
    <source>
        <dbReference type="ARBA" id="ARBA00022490"/>
    </source>
</evidence>
<dbReference type="InterPro" id="IPR048726">
    <property type="entry name" value="NuMA_LGNBD"/>
</dbReference>
<dbReference type="OMA" id="EAFRQCQ"/>
<dbReference type="InterPro" id="IPR051841">
    <property type="entry name" value="MT-Golgi_org_protein"/>
</dbReference>
<dbReference type="GO" id="GO:0005737">
    <property type="term" value="C:cytoplasm"/>
    <property type="evidence" value="ECO:0007669"/>
    <property type="project" value="UniProtKB-SubCell"/>
</dbReference>
<dbReference type="PANTHER" id="PTHR18902:SF24">
    <property type="entry name" value="NUCLEAR MITOTIC APPARATUS PROTEIN 1"/>
    <property type="match status" value="1"/>
</dbReference>
<evidence type="ECO:0000256" key="4">
    <source>
        <dbReference type="ARBA" id="ARBA00023054"/>
    </source>
</evidence>